<dbReference type="SUPFAM" id="SSF53623">
    <property type="entry name" value="MurD-like peptide ligases, catalytic domain"/>
    <property type="match status" value="1"/>
</dbReference>
<keyword evidence="5 7" id="KW-0131">Cell cycle</keyword>
<keyword evidence="2 7" id="KW-0132">Cell division</keyword>
<dbReference type="InterPro" id="IPR036565">
    <property type="entry name" value="Mur-like_cat_sf"/>
</dbReference>
<comment type="function">
    <text evidence="7">Catalyzes the addition of meso-diaminopimelic acid to the nucleotide precursor UDP-N-acetylmuramoyl-L-alanyl-D-glutamate (UMAG) in the biosynthesis of bacterial cell-wall peptidoglycan.</text>
</comment>
<dbReference type="GO" id="GO:0000287">
    <property type="term" value="F:magnesium ion binding"/>
    <property type="evidence" value="ECO:0007669"/>
    <property type="project" value="UniProtKB-UniRule"/>
</dbReference>
<keyword evidence="7" id="KW-0547">Nucleotide-binding</keyword>
<dbReference type="EMBL" id="FRBU01000005">
    <property type="protein sequence ID" value="SHL32044.1"/>
    <property type="molecule type" value="Genomic_DNA"/>
</dbReference>
<dbReference type="Pfam" id="PF01225">
    <property type="entry name" value="Mur_ligase"/>
    <property type="match status" value="1"/>
</dbReference>
<reference evidence="13" key="1">
    <citation type="submission" date="2016-11" db="EMBL/GenBank/DDBJ databases">
        <authorList>
            <person name="Varghese N."/>
            <person name="Submissions S."/>
        </authorList>
    </citation>
    <scope>NUCLEOTIDE SEQUENCE [LARGE SCALE GENOMIC DNA]</scope>
    <source>
        <strain evidence="13">DSM 3661</strain>
    </source>
</reference>
<dbReference type="GO" id="GO:0008360">
    <property type="term" value="P:regulation of cell shape"/>
    <property type="evidence" value="ECO:0007669"/>
    <property type="project" value="UniProtKB-KW"/>
</dbReference>
<keyword evidence="7 12" id="KW-0436">Ligase</keyword>
<keyword evidence="6 7" id="KW-0961">Cell wall biogenesis/degradation</keyword>
<dbReference type="InterPro" id="IPR036615">
    <property type="entry name" value="Mur_ligase_C_dom_sf"/>
</dbReference>
<dbReference type="Gene3D" id="3.40.1190.10">
    <property type="entry name" value="Mur-like, catalytic domain"/>
    <property type="match status" value="1"/>
</dbReference>
<dbReference type="UniPathway" id="UPA00219"/>
<dbReference type="Proteomes" id="UP000184260">
    <property type="component" value="Unassembled WGS sequence"/>
</dbReference>
<feature type="modified residue" description="N6-carboxylysine" evidence="7">
    <location>
        <position position="221"/>
    </location>
</feature>
<evidence type="ECO:0000256" key="8">
    <source>
        <dbReference type="RuleBase" id="RU004135"/>
    </source>
</evidence>
<evidence type="ECO:0000256" key="1">
    <source>
        <dbReference type="ARBA" id="ARBA00005898"/>
    </source>
</evidence>
<evidence type="ECO:0000256" key="7">
    <source>
        <dbReference type="HAMAP-Rule" id="MF_00208"/>
    </source>
</evidence>
<dbReference type="Pfam" id="PF02875">
    <property type="entry name" value="Mur_ligase_C"/>
    <property type="match status" value="1"/>
</dbReference>
<keyword evidence="7" id="KW-0460">Magnesium</keyword>
<dbReference type="PROSITE" id="PS00012">
    <property type="entry name" value="PHOSPHOPANTETHEINE"/>
    <property type="match status" value="1"/>
</dbReference>
<keyword evidence="7" id="KW-0963">Cytoplasm</keyword>
<evidence type="ECO:0000313" key="13">
    <source>
        <dbReference type="Proteomes" id="UP000184260"/>
    </source>
</evidence>
<feature type="domain" description="Mur ligase central" evidence="11">
    <location>
        <begin position="110"/>
        <end position="302"/>
    </location>
</feature>
<feature type="binding site" evidence="7">
    <location>
        <position position="181"/>
    </location>
    <ligand>
        <name>UDP-N-acetyl-alpha-D-muramoyl-L-alanyl-D-glutamate</name>
        <dbReference type="ChEBI" id="CHEBI:83900"/>
    </ligand>
</feature>
<comment type="subcellular location">
    <subcellularLocation>
        <location evidence="7 8">Cytoplasm</location>
    </subcellularLocation>
</comment>
<feature type="binding site" evidence="7">
    <location>
        <position position="31"/>
    </location>
    <ligand>
        <name>UDP-N-acetyl-alpha-D-muramoyl-L-alanyl-D-glutamate</name>
        <dbReference type="ChEBI" id="CHEBI:83900"/>
    </ligand>
</feature>
<dbReference type="GO" id="GO:0005524">
    <property type="term" value="F:ATP binding"/>
    <property type="evidence" value="ECO:0007669"/>
    <property type="project" value="UniProtKB-UniRule"/>
</dbReference>
<comment type="catalytic activity">
    <reaction evidence="7">
        <text>UDP-N-acetyl-alpha-D-muramoyl-L-alanyl-D-glutamate + meso-2,6-diaminopimelate + ATP = UDP-N-acetyl-alpha-D-muramoyl-L-alanyl-gamma-D-glutamyl-meso-2,6-diaminopimelate + ADP + phosphate + H(+)</text>
        <dbReference type="Rhea" id="RHEA:23676"/>
        <dbReference type="ChEBI" id="CHEBI:15378"/>
        <dbReference type="ChEBI" id="CHEBI:30616"/>
        <dbReference type="ChEBI" id="CHEBI:43474"/>
        <dbReference type="ChEBI" id="CHEBI:57791"/>
        <dbReference type="ChEBI" id="CHEBI:83900"/>
        <dbReference type="ChEBI" id="CHEBI:83905"/>
        <dbReference type="ChEBI" id="CHEBI:456216"/>
        <dbReference type="EC" id="6.3.2.13"/>
    </reaction>
</comment>
<evidence type="ECO:0000256" key="2">
    <source>
        <dbReference type="ARBA" id="ARBA00022618"/>
    </source>
</evidence>
<dbReference type="Pfam" id="PF08245">
    <property type="entry name" value="Mur_ligase_M"/>
    <property type="match status" value="1"/>
</dbReference>
<dbReference type="PANTHER" id="PTHR23135">
    <property type="entry name" value="MUR LIGASE FAMILY MEMBER"/>
    <property type="match status" value="1"/>
</dbReference>
<comment type="similarity">
    <text evidence="1 7">Belongs to the MurCDEF family. MurE subfamily.</text>
</comment>
<evidence type="ECO:0000256" key="3">
    <source>
        <dbReference type="ARBA" id="ARBA00022960"/>
    </source>
</evidence>
<dbReference type="InterPro" id="IPR006162">
    <property type="entry name" value="Ppantetheine_attach_site"/>
</dbReference>
<organism evidence="12 13">
    <name type="scientific">Flavobacterium xanthum</name>
    <dbReference type="NCBI Taxonomy" id="69322"/>
    <lineage>
        <taxon>Bacteria</taxon>
        <taxon>Pseudomonadati</taxon>
        <taxon>Bacteroidota</taxon>
        <taxon>Flavobacteriia</taxon>
        <taxon>Flavobacteriales</taxon>
        <taxon>Flavobacteriaceae</taxon>
        <taxon>Flavobacterium</taxon>
    </lineage>
</organism>
<feature type="short sequence motif" description="Meso-diaminopimelate recognition motif" evidence="7">
    <location>
        <begin position="403"/>
        <end position="406"/>
    </location>
</feature>
<dbReference type="Gene3D" id="3.40.1390.10">
    <property type="entry name" value="MurE/MurF, N-terminal domain"/>
    <property type="match status" value="1"/>
</dbReference>
<accession>A0A1M6ZNR8</accession>
<comment type="caution">
    <text evidence="7">Lacks conserved residue(s) required for the propagation of feature annotation.</text>
</comment>
<dbReference type="GO" id="GO:0051301">
    <property type="term" value="P:cell division"/>
    <property type="evidence" value="ECO:0007669"/>
    <property type="project" value="UniProtKB-KW"/>
</dbReference>
<comment type="cofactor">
    <cofactor evidence="7">
        <name>Mg(2+)</name>
        <dbReference type="ChEBI" id="CHEBI:18420"/>
    </cofactor>
</comment>
<dbReference type="InterPro" id="IPR004101">
    <property type="entry name" value="Mur_ligase_C"/>
</dbReference>
<dbReference type="SUPFAM" id="SSF63418">
    <property type="entry name" value="MurE/MurF N-terminal domain"/>
    <property type="match status" value="1"/>
</dbReference>
<dbReference type="AlphaFoldDB" id="A0A1M6ZNR8"/>
<feature type="binding site" evidence="7">
    <location>
        <position position="456"/>
    </location>
    <ligand>
        <name>meso-2,6-diaminopimelate</name>
        <dbReference type="ChEBI" id="CHEBI:57791"/>
    </ligand>
</feature>
<dbReference type="GO" id="GO:0005737">
    <property type="term" value="C:cytoplasm"/>
    <property type="evidence" value="ECO:0007669"/>
    <property type="project" value="UniProtKB-SubCell"/>
</dbReference>
<name>A0A1M6ZNR8_9FLAO</name>
<dbReference type="GO" id="GO:0071555">
    <property type="term" value="P:cell wall organization"/>
    <property type="evidence" value="ECO:0007669"/>
    <property type="project" value="UniProtKB-KW"/>
</dbReference>
<keyword evidence="4 7" id="KW-0573">Peptidoglycan synthesis</keyword>
<dbReference type="GO" id="GO:0009252">
    <property type="term" value="P:peptidoglycan biosynthetic process"/>
    <property type="evidence" value="ECO:0007669"/>
    <property type="project" value="UniProtKB-UniRule"/>
</dbReference>
<sequence>MSILKDILYKVAIEAVKGSTDTAINKMDFDSRKIENDDIFVAIRGSISDGHDFIGKAILQGAVAVICDTFPDTIENGITYVQVKDTNSALAFMAANYFGDPSQNLKLVGITGTNGKTTIASLLYQLFKKAGYKVGLLSTVKIMVDDVEYKATHTTPDSITINYYLAAMVENDVDYCFMEVSSHGIHQKRTEALHFVGGIFTNLSHDHLDYHPTFAEYRDVKKSFFDHLPKTAFILSNIDDKNGQVMLQNTAAKKCTYALKTYADYKAQILENQLSGLLLKINGNEVWVKLIGTFNAYNLLAIYGTAVELGMESLEVLRLLSDLESVSGRFQFIVSSTNITAIVDYAHTPDALDNVLKTINAIRTKNEQLITVVGCGGNRDKTKRPIMAGIASELSDKAIFTSDNPRNEEPDAIIAEMEQGVAPQNYKKTLTISDRKQAIKTACQLAQPNDIILIAGKGHETYQEIKGIRQHFDDMETVKEVLEQLGK</sequence>
<dbReference type="RefSeq" id="WP_073351962.1">
    <property type="nucleotide sequence ID" value="NZ_FRBU01000005.1"/>
</dbReference>
<comment type="pathway">
    <text evidence="7 8">Cell wall biogenesis; peptidoglycan biosynthesis.</text>
</comment>
<dbReference type="GO" id="GO:0008765">
    <property type="term" value="F:UDP-N-acetylmuramoylalanyl-D-glutamate-2,6-diaminopimelate ligase activity"/>
    <property type="evidence" value="ECO:0007669"/>
    <property type="project" value="UniProtKB-UniRule"/>
</dbReference>
<protein>
    <recommendedName>
        <fullName evidence="7">UDP-N-acetylmuramoyl-L-alanyl-D-glutamate--2,6-diaminopimelate ligase</fullName>
        <ecNumber evidence="7">6.3.2.13</ecNumber>
    </recommendedName>
    <alternativeName>
        <fullName evidence="7">Meso-A2pm-adding enzyme</fullName>
    </alternativeName>
    <alternativeName>
        <fullName evidence="7">Meso-diaminopimelate-adding enzyme</fullName>
    </alternativeName>
    <alternativeName>
        <fullName evidence="7">UDP-MurNAc-L-Ala-D-Glu:meso-diaminopimelate ligase</fullName>
    </alternativeName>
    <alternativeName>
        <fullName evidence="7">UDP-MurNAc-tripeptide synthetase</fullName>
    </alternativeName>
    <alternativeName>
        <fullName evidence="7">UDP-N-acetylmuramyl-tripeptide synthetase</fullName>
    </alternativeName>
</protein>
<feature type="binding site" evidence="7">
    <location>
        <position position="189"/>
    </location>
    <ligand>
        <name>UDP-N-acetyl-alpha-D-muramoyl-L-alanyl-D-glutamate</name>
        <dbReference type="ChEBI" id="CHEBI:83900"/>
    </ligand>
</feature>
<proteinExistence type="inferred from homology"/>
<feature type="binding site" evidence="7">
    <location>
        <begin position="154"/>
        <end position="155"/>
    </location>
    <ligand>
        <name>UDP-N-acetyl-alpha-D-muramoyl-L-alanyl-D-glutamate</name>
        <dbReference type="ChEBI" id="CHEBI:83900"/>
    </ligand>
</feature>
<evidence type="ECO:0000259" key="11">
    <source>
        <dbReference type="Pfam" id="PF08245"/>
    </source>
</evidence>
<dbReference type="PANTHER" id="PTHR23135:SF4">
    <property type="entry name" value="UDP-N-ACETYLMURAMOYL-L-ALANYL-D-GLUTAMATE--2,6-DIAMINOPIMELATE LIGASE MURE HOMOLOG, CHLOROPLASTIC"/>
    <property type="match status" value="1"/>
</dbReference>
<dbReference type="InterPro" id="IPR013221">
    <property type="entry name" value="Mur_ligase_cen"/>
</dbReference>
<feature type="binding site" evidence="7">
    <location>
        <position position="379"/>
    </location>
    <ligand>
        <name>meso-2,6-diaminopimelate</name>
        <dbReference type="ChEBI" id="CHEBI:57791"/>
    </ligand>
</feature>
<dbReference type="HAMAP" id="MF_00208">
    <property type="entry name" value="MurE"/>
    <property type="match status" value="1"/>
</dbReference>
<dbReference type="NCBIfam" id="TIGR01085">
    <property type="entry name" value="murE"/>
    <property type="match status" value="1"/>
</dbReference>
<evidence type="ECO:0000313" key="12">
    <source>
        <dbReference type="EMBL" id="SHL32044.1"/>
    </source>
</evidence>
<dbReference type="InterPro" id="IPR000713">
    <property type="entry name" value="Mur_ligase_N"/>
</dbReference>
<dbReference type="OrthoDB" id="9800958at2"/>
<keyword evidence="13" id="KW-1185">Reference proteome</keyword>
<feature type="binding site" evidence="7">
    <location>
        <position position="460"/>
    </location>
    <ligand>
        <name>meso-2,6-diaminopimelate</name>
        <dbReference type="ChEBI" id="CHEBI:57791"/>
    </ligand>
</feature>
<feature type="binding site" evidence="7">
    <location>
        <position position="187"/>
    </location>
    <ligand>
        <name>UDP-N-acetyl-alpha-D-muramoyl-L-alanyl-D-glutamate</name>
        <dbReference type="ChEBI" id="CHEBI:83900"/>
    </ligand>
</feature>
<dbReference type="InterPro" id="IPR035911">
    <property type="entry name" value="MurE/MurF_N"/>
</dbReference>
<keyword evidence="3 7" id="KW-0133">Cell shape</keyword>
<dbReference type="EC" id="6.3.2.13" evidence="7"/>
<feature type="domain" description="Mur ligase C-terminal" evidence="10">
    <location>
        <begin position="328"/>
        <end position="458"/>
    </location>
</feature>
<dbReference type="InterPro" id="IPR005761">
    <property type="entry name" value="UDP-N-AcMur-Glu-dNH2Pim_ligase"/>
</dbReference>
<dbReference type="Gene3D" id="3.90.190.20">
    <property type="entry name" value="Mur ligase, C-terminal domain"/>
    <property type="match status" value="1"/>
</dbReference>
<feature type="binding site" evidence="7">
    <location>
        <begin position="112"/>
        <end position="118"/>
    </location>
    <ligand>
        <name>ATP</name>
        <dbReference type="ChEBI" id="CHEBI:30616"/>
    </ligand>
</feature>
<evidence type="ECO:0000256" key="6">
    <source>
        <dbReference type="ARBA" id="ARBA00023316"/>
    </source>
</evidence>
<dbReference type="SUPFAM" id="SSF53244">
    <property type="entry name" value="MurD-like peptide ligases, peptide-binding domain"/>
    <property type="match status" value="1"/>
</dbReference>
<evidence type="ECO:0000259" key="10">
    <source>
        <dbReference type="Pfam" id="PF02875"/>
    </source>
</evidence>
<evidence type="ECO:0000256" key="5">
    <source>
        <dbReference type="ARBA" id="ARBA00023306"/>
    </source>
</evidence>
<evidence type="ECO:0000259" key="9">
    <source>
        <dbReference type="Pfam" id="PF01225"/>
    </source>
</evidence>
<gene>
    <name evidence="7" type="primary">murE</name>
    <name evidence="12" type="ORF">SAMN05443669_1005100</name>
</gene>
<comment type="PTM">
    <text evidence="7">Carboxylation is probably crucial for Mg(2+) binding and, consequently, for the gamma-phosphate positioning of ATP.</text>
</comment>
<keyword evidence="7" id="KW-0067">ATP-binding</keyword>
<evidence type="ECO:0000256" key="4">
    <source>
        <dbReference type="ARBA" id="ARBA00022984"/>
    </source>
</evidence>
<feature type="binding site" evidence="7">
    <location>
        <begin position="403"/>
        <end position="406"/>
    </location>
    <ligand>
        <name>meso-2,6-diaminopimelate</name>
        <dbReference type="ChEBI" id="CHEBI:57791"/>
    </ligand>
</feature>
<dbReference type="STRING" id="69322.SAMN05443669_1005100"/>
<dbReference type="NCBIfam" id="NF001126">
    <property type="entry name" value="PRK00139.1-4"/>
    <property type="match status" value="1"/>
</dbReference>
<feature type="domain" description="Mur ligase N-terminal catalytic" evidence="9">
    <location>
        <begin position="26"/>
        <end position="96"/>
    </location>
</feature>